<dbReference type="Proteomes" id="UP000178449">
    <property type="component" value="Unassembled WGS sequence"/>
</dbReference>
<keyword evidence="4 8" id="KW-0479">Metal-binding</keyword>
<reference evidence="10 11" key="1">
    <citation type="journal article" date="2016" name="Nat. Commun.">
        <title>Thousands of microbial genomes shed light on interconnected biogeochemical processes in an aquifer system.</title>
        <authorList>
            <person name="Anantharaman K."/>
            <person name="Brown C.T."/>
            <person name="Hug L.A."/>
            <person name="Sharon I."/>
            <person name="Castelle C.J."/>
            <person name="Probst A.J."/>
            <person name="Thomas B.C."/>
            <person name="Singh A."/>
            <person name="Wilkins M.J."/>
            <person name="Karaoz U."/>
            <person name="Brodie E.L."/>
            <person name="Williams K.H."/>
            <person name="Hubbard S.S."/>
            <person name="Banfield J.F."/>
        </authorList>
    </citation>
    <scope>NUCLEOTIDE SEQUENCE [LARGE SCALE GENOMIC DNA]</scope>
</reference>
<keyword evidence="5 8" id="KW-0249">Electron transport</keyword>
<accession>A0A1F6GFT3</accession>
<evidence type="ECO:0000256" key="6">
    <source>
        <dbReference type="ARBA" id="ARBA00023004"/>
    </source>
</evidence>
<dbReference type="AlphaFoldDB" id="A0A1F6GFT3"/>
<comment type="caution">
    <text evidence="10">The sequence shown here is derived from an EMBL/GenBank/DDBJ whole genome shotgun (WGS) entry which is preliminary data.</text>
</comment>
<feature type="domain" description="4Fe-4S ferredoxin-type" evidence="9">
    <location>
        <begin position="3"/>
        <end position="31"/>
    </location>
</feature>
<evidence type="ECO:0000256" key="5">
    <source>
        <dbReference type="ARBA" id="ARBA00022982"/>
    </source>
</evidence>
<gene>
    <name evidence="10" type="ORF">A2527_02630</name>
</gene>
<protein>
    <recommendedName>
        <fullName evidence="8">Ferredoxin</fullName>
    </recommendedName>
</protein>
<dbReference type="PANTHER" id="PTHR39163">
    <property type="entry name" value="FERREDOXIN"/>
    <property type="match status" value="1"/>
</dbReference>
<comment type="cofactor">
    <cofactor evidence="1">
        <name>[4Fe-4S] cluster</name>
        <dbReference type="ChEBI" id="CHEBI:49883"/>
    </cofactor>
</comment>
<evidence type="ECO:0000256" key="1">
    <source>
        <dbReference type="ARBA" id="ARBA00001966"/>
    </source>
</evidence>
<keyword evidence="7 8" id="KW-0411">Iron-sulfur</keyword>
<evidence type="ECO:0000259" key="9">
    <source>
        <dbReference type="PROSITE" id="PS51379"/>
    </source>
</evidence>
<evidence type="ECO:0000256" key="3">
    <source>
        <dbReference type="ARBA" id="ARBA00022485"/>
    </source>
</evidence>
<organism evidence="10 11">
    <name type="scientific">Candidatus Lambdaproteobacteria bacterium RIFOXYD2_FULL_50_16</name>
    <dbReference type="NCBI Taxonomy" id="1817772"/>
    <lineage>
        <taxon>Bacteria</taxon>
        <taxon>Pseudomonadati</taxon>
        <taxon>Pseudomonadota</taxon>
        <taxon>Candidatus Lambdaproteobacteria</taxon>
    </lineage>
</organism>
<dbReference type="InterPro" id="IPR052395">
    <property type="entry name" value="ET_Ferredoxin"/>
</dbReference>
<comment type="function">
    <text evidence="8">Ferredoxins are iron-sulfur proteins that transfer electrons in a wide variety of metabolic reactions.</text>
</comment>
<dbReference type="Gene3D" id="3.30.70.20">
    <property type="match status" value="1"/>
</dbReference>
<keyword evidence="2 8" id="KW-0813">Transport</keyword>
<keyword evidence="6 8" id="KW-0408">Iron</keyword>
<keyword evidence="3" id="KW-0004">4Fe-4S</keyword>
<dbReference type="GO" id="GO:0005506">
    <property type="term" value="F:iron ion binding"/>
    <property type="evidence" value="ECO:0007669"/>
    <property type="project" value="UniProtKB-UniRule"/>
</dbReference>
<evidence type="ECO:0000256" key="4">
    <source>
        <dbReference type="ARBA" id="ARBA00022723"/>
    </source>
</evidence>
<name>A0A1F6GFT3_9PROT</name>
<evidence type="ECO:0000256" key="7">
    <source>
        <dbReference type="ARBA" id="ARBA00023014"/>
    </source>
</evidence>
<evidence type="ECO:0000256" key="8">
    <source>
        <dbReference type="RuleBase" id="RU368020"/>
    </source>
</evidence>
<sequence length="63" mass="7183">MAKIPYVEKDECTSCVQCVDNLPDVFRMDDDDLAEVHDAHGATEDEIQEEIDTCPGECIHWKE</sequence>
<evidence type="ECO:0000256" key="2">
    <source>
        <dbReference type="ARBA" id="ARBA00022448"/>
    </source>
</evidence>
<dbReference type="Pfam" id="PF13459">
    <property type="entry name" value="Fer4_15"/>
    <property type="match status" value="1"/>
</dbReference>
<dbReference type="PRINTS" id="PR00352">
    <property type="entry name" value="3FE4SFRDOXIN"/>
</dbReference>
<dbReference type="InterPro" id="IPR001080">
    <property type="entry name" value="3Fe4S_ferredoxin"/>
</dbReference>
<dbReference type="PANTHER" id="PTHR39163:SF1">
    <property type="entry name" value="FERREDOXIN"/>
    <property type="match status" value="1"/>
</dbReference>
<dbReference type="EMBL" id="MFNE01000006">
    <property type="protein sequence ID" value="OGG96970.1"/>
    <property type="molecule type" value="Genomic_DNA"/>
</dbReference>
<dbReference type="SUPFAM" id="SSF54862">
    <property type="entry name" value="4Fe-4S ferredoxins"/>
    <property type="match status" value="1"/>
</dbReference>
<dbReference type="STRING" id="1817772.A2527_02630"/>
<proteinExistence type="predicted"/>
<dbReference type="InterPro" id="IPR017896">
    <property type="entry name" value="4Fe4S_Fe-S-bd"/>
</dbReference>
<dbReference type="GO" id="GO:0009055">
    <property type="term" value="F:electron transfer activity"/>
    <property type="evidence" value="ECO:0007669"/>
    <property type="project" value="UniProtKB-UniRule"/>
</dbReference>
<dbReference type="PROSITE" id="PS51379">
    <property type="entry name" value="4FE4S_FER_2"/>
    <property type="match status" value="1"/>
</dbReference>
<dbReference type="GO" id="GO:0051539">
    <property type="term" value="F:4 iron, 4 sulfur cluster binding"/>
    <property type="evidence" value="ECO:0007669"/>
    <property type="project" value="UniProtKB-KW"/>
</dbReference>
<evidence type="ECO:0000313" key="11">
    <source>
        <dbReference type="Proteomes" id="UP000178449"/>
    </source>
</evidence>
<evidence type="ECO:0000313" key="10">
    <source>
        <dbReference type="EMBL" id="OGG96970.1"/>
    </source>
</evidence>